<keyword evidence="7" id="KW-1185">Reference proteome</keyword>
<keyword evidence="2 4" id="KW-1133">Transmembrane helix</keyword>
<feature type="transmembrane region" description="Helical" evidence="4">
    <location>
        <begin position="248"/>
        <end position="265"/>
    </location>
</feature>
<evidence type="ECO:0000313" key="7">
    <source>
        <dbReference type="Proteomes" id="UP000318199"/>
    </source>
</evidence>
<comment type="caution">
    <text evidence="6">The sequence shown here is derived from an EMBL/GenBank/DDBJ whole genome shotgun (WGS) entry which is preliminary data.</text>
</comment>
<dbReference type="PANTHER" id="PTHR11360">
    <property type="entry name" value="MONOCARBOXYLATE TRANSPORTER"/>
    <property type="match status" value="1"/>
</dbReference>
<name>A0A562ZFL5_9BURK</name>
<evidence type="ECO:0000256" key="2">
    <source>
        <dbReference type="ARBA" id="ARBA00022989"/>
    </source>
</evidence>
<feature type="transmembrane region" description="Helical" evidence="4">
    <location>
        <begin position="312"/>
        <end position="334"/>
    </location>
</feature>
<accession>A0A562ZFL5</accession>
<evidence type="ECO:0000256" key="1">
    <source>
        <dbReference type="ARBA" id="ARBA00022692"/>
    </source>
</evidence>
<protein>
    <submittedName>
        <fullName evidence="6">MFS transporter</fullName>
    </submittedName>
</protein>
<dbReference type="InterPro" id="IPR020846">
    <property type="entry name" value="MFS_dom"/>
</dbReference>
<dbReference type="InterPro" id="IPR036259">
    <property type="entry name" value="MFS_trans_sf"/>
</dbReference>
<dbReference type="InterPro" id="IPR050327">
    <property type="entry name" value="Proton-linked_MCT"/>
</dbReference>
<feature type="transmembrane region" description="Helical" evidence="4">
    <location>
        <begin position="20"/>
        <end position="46"/>
    </location>
</feature>
<dbReference type="Proteomes" id="UP000318199">
    <property type="component" value="Unassembled WGS sequence"/>
</dbReference>
<evidence type="ECO:0000256" key="3">
    <source>
        <dbReference type="ARBA" id="ARBA00023136"/>
    </source>
</evidence>
<feature type="transmembrane region" description="Helical" evidence="4">
    <location>
        <begin position="373"/>
        <end position="393"/>
    </location>
</feature>
<dbReference type="InterPro" id="IPR011701">
    <property type="entry name" value="MFS"/>
</dbReference>
<dbReference type="PROSITE" id="PS50850">
    <property type="entry name" value="MFS"/>
    <property type="match status" value="1"/>
</dbReference>
<feature type="transmembrane region" description="Helical" evidence="4">
    <location>
        <begin position="177"/>
        <end position="199"/>
    </location>
</feature>
<dbReference type="SUPFAM" id="SSF103473">
    <property type="entry name" value="MFS general substrate transporter"/>
    <property type="match status" value="1"/>
</dbReference>
<dbReference type="AlphaFoldDB" id="A0A562ZFL5"/>
<dbReference type="Pfam" id="PF07690">
    <property type="entry name" value="MFS_1"/>
    <property type="match status" value="1"/>
</dbReference>
<keyword evidence="1 4" id="KW-0812">Transmembrane</keyword>
<feature type="transmembrane region" description="Helical" evidence="4">
    <location>
        <begin position="114"/>
        <end position="136"/>
    </location>
</feature>
<keyword evidence="3 4" id="KW-0472">Membrane</keyword>
<evidence type="ECO:0000259" key="5">
    <source>
        <dbReference type="PROSITE" id="PS50850"/>
    </source>
</evidence>
<dbReference type="OrthoDB" id="3573349at2"/>
<sequence length="441" mass="47212">MRNRRHPLIEKLARRLPFFYGWIVVAVVFVTMAICVNARTAFSLLFPPILDEFGWERGVTAGAFSFGFLVSAVLSPLLGRLMDRHGPRLVMEIGVGATAAGLLLATFAGEPWHVYITLGLLVGAGTTFTGYTGQALFLPNWFVRRRALAMSIAFAGVGFGSIVMLPALQVFVERNGWRAACTLLGVLALVVLVPLNLLLRRLPEDIGLAPDGDADTPAAAQARRTNVVDPAWAAVDWTLARAMRTARFWWIALGYFGALFSWYAVQVHQTKYLMETGFGATEAAWALGAVSLAGVPGQIALGWLSDRVGREIVWAIGSLGFCLAYAALLALQAYPSVALLYTMVIAQGALGYGLTSVIGAIPAEIFEGKHYGPIFGTLMLSALAGGAVGPWFMGFVHDRTGSYTVAFGVAIGCSLLSAFAIWRAAPGRVRAVAGRVRVAQA</sequence>
<feature type="domain" description="Major facilitator superfamily (MFS) profile" evidence="5">
    <location>
        <begin position="23"/>
        <end position="429"/>
    </location>
</feature>
<feature type="transmembrane region" description="Helical" evidence="4">
    <location>
        <begin position="148"/>
        <end position="171"/>
    </location>
</feature>
<proteinExistence type="predicted"/>
<dbReference type="PANTHER" id="PTHR11360:SF284">
    <property type="entry name" value="EG:103B4.3 PROTEIN-RELATED"/>
    <property type="match status" value="1"/>
</dbReference>
<feature type="transmembrane region" description="Helical" evidence="4">
    <location>
        <begin position="89"/>
        <end position="108"/>
    </location>
</feature>
<dbReference type="GO" id="GO:0022857">
    <property type="term" value="F:transmembrane transporter activity"/>
    <property type="evidence" value="ECO:0007669"/>
    <property type="project" value="InterPro"/>
</dbReference>
<gene>
    <name evidence="6" type="ORF">FN976_27140</name>
</gene>
<evidence type="ECO:0000313" key="6">
    <source>
        <dbReference type="EMBL" id="TWO66057.1"/>
    </source>
</evidence>
<feature type="transmembrane region" description="Helical" evidence="4">
    <location>
        <begin position="405"/>
        <end position="425"/>
    </location>
</feature>
<evidence type="ECO:0000256" key="4">
    <source>
        <dbReference type="SAM" id="Phobius"/>
    </source>
</evidence>
<organism evidence="6 7">
    <name type="scientific">Caenimonas sedimenti</name>
    <dbReference type="NCBI Taxonomy" id="2596921"/>
    <lineage>
        <taxon>Bacteria</taxon>
        <taxon>Pseudomonadati</taxon>
        <taxon>Pseudomonadota</taxon>
        <taxon>Betaproteobacteria</taxon>
        <taxon>Burkholderiales</taxon>
        <taxon>Comamonadaceae</taxon>
        <taxon>Caenimonas</taxon>
    </lineage>
</organism>
<dbReference type="CDD" id="cd17355">
    <property type="entry name" value="MFS_YcxA_like"/>
    <property type="match status" value="1"/>
</dbReference>
<feature type="transmembrane region" description="Helical" evidence="4">
    <location>
        <begin position="340"/>
        <end position="361"/>
    </location>
</feature>
<reference evidence="6 7" key="1">
    <citation type="submission" date="2019-07" db="EMBL/GenBank/DDBJ databases">
        <title>Caenimonas sedimenti sp. nov., isolated from activated sludge.</title>
        <authorList>
            <person name="Xu J."/>
        </authorList>
    </citation>
    <scope>NUCLEOTIDE SEQUENCE [LARGE SCALE GENOMIC DNA]</scope>
    <source>
        <strain evidence="6 7">HX-9-20</strain>
    </source>
</reference>
<feature type="transmembrane region" description="Helical" evidence="4">
    <location>
        <begin position="285"/>
        <end position="305"/>
    </location>
</feature>
<dbReference type="Gene3D" id="1.20.1250.20">
    <property type="entry name" value="MFS general substrate transporter like domains"/>
    <property type="match status" value="2"/>
</dbReference>
<dbReference type="EMBL" id="VOBQ01000027">
    <property type="protein sequence ID" value="TWO66057.1"/>
    <property type="molecule type" value="Genomic_DNA"/>
</dbReference>
<feature type="transmembrane region" description="Helical" evidence="4">
    <location>
        <begin position="58"/>
        <end position="77"/>
    </location>
</feature>